<dbReference type="Pfam" id="PF00172">
    <property type="entry name" value="Zn_clus"/>
    <property type="match status" value="1"/>
</dbReference>
<dbReference type="GO" id="GO:0008270">
    <property type="term" value="F:zinc ion binding"/>
    <property type="evidence" value="ECO:0007669"/>
    <property type="project" value="InterPro"/>
</dbReference>
<dbReference type="RefSeq" id="XP_018983956.1">
    <property type="nucleotide sequence ID" value="XM_019130542.1"/>
</dbReference>
<dbReference type="Pfam" id="PF04082">
    <property type="entry name" value="Fungal_trans"/>
    <property type="match status" value="1"/>
</dbReference>
<dbReference type="PANTHER" id="PTHR46910">
    <property type="entry name" value="TRANSCRIPTION FACTOR PDR1"/>
    <property type="match status" value="1"/>
</dbReference>
<evidence type="ECO:0000256" key="2">
    <source>
        <dbReference type="ARBA" id="ARBA00023242"/>
    </source>
</evidence>
<dbReference type="SUPFAM" id="SSF57701">
    <property type="entry name" value="Zn2/Cys6 DNA-binding domain"/>
    <property type="match status" value="1"/>
</dbReference>
<keyword evidence="6" id="KW-1185">Reference proteome</keyword>
<dbReference type="PROSITE" id="PS50048">
    <property type="entry name" value="ZN2_CY6_FUNGAL_2"/>
    <property type="match status" value="1"/>
</dbReference>
<keyword evidence="1" id="KW-0479">Metal-binding</keyword>
<feature type="region of interest" description="Disordered" evidence="3">
    <location>
        <begin position="662"/>
        <end position="681"/>
    </location>
</feature>
<evidence type="ECO:0000256" key="1">
    <source>
        <dbReference type="ARBA" id="ARBA00022723"/>
    </source>
</evidence>
<dbReference type="SMART" id="SM00066">
    <property type="entry name" value="GAL4"/>
    <property type="match status" value="1"/>
</dbReference>
<dbReference type="EMBL" id="KV454434">
    <property type="protein sequence ID" value="ODQ78628.1"/>
    <property type="molecule type" value="Genomic_DNA"/>
</dbReference>
<dbReference type="Proteomes" id="UP000094336">
    <property type="component" value="Unassembled WGS sequence"/>
</dbReference>
<dbReference type="GO" id="GO:0006351">
    <property type="term" value="P:DNA-templated transcription"/>
    <property type="evidence" value="ECO:0007669"/>
    <property type="project" value="InterPro"/>
</dbReference>
<keyword evidence="2" id="KW-0539">Nucleus</keyword>
<dbReference type="InterPro" id="IPR036864">
    <property type="entry name" value="Zn2-C6_fun-type_DNA-bd_sf"/>
</dbReference>
<protein>
    <recommendedName>
        <fullName evidence="4">Zn(2)-C6 fungal-type domain-containing protein</fullName>
    </recommendedName>
</protein>
<dbReference type="STRING" id="984486.A0A1E3QLY0"/>
<dbReference type="SMART" id="SM00906">
    <property type="entry name" value="Fungal_trans"/>
    <property type="match status" value="1"/>
</dbReference>
<dbReference type="PANTHER" id="PTHR46910:SF12">
    <property type="entry name" value="REGULATORY PROTEIN CAT8"/>
    <property type="match status" value="1"/>
</dbReference>
<evidence type="ECO:0000259" key="4">
    <source>
        <dbReference type="PROSITE" id="PS50048"/>
    </source>
</evidence>
<reference evidence="6" key="1">
    <citation type="submission" date="2016-05" db="EMBL/GenBank/DDBJ databases">
        <title>Comparative genomics of biotechnologically important yeasts.</title>
        <authorList>
            <consortium name="DOE Joint Genome Institute"/>
            <person name="Riley R."/>
            <person name="Haridas S."/>
            <person name="Wolfe K.H."/>
            <person name="Lopes M.R."/>
            <person name="Hittinger C.T."/>
            <person name="Goker M."/>
            <person name="Salamov A."/>
            <person name="Wisecaver J."/>
            <person name="Long T.M."/>
            <person name="Aerts A.L."/>
            <person name="Barry K."/>
            <person name="Choi C."/>
            <person name="Clum A."/>
            <person name="Coughlan A.Y."/>
            <person name="Deshpande S."/>
            <person name="Douglass A.P."/>
            <person name="Hanson S.J."/>
            <person name="Klenk H.-P."/>
            <person name="Labutti K."/>
            <person name="Lapidus A."/>
            <person name="Lindquist E."/>
            <person name="Lipzen A."/>
            <person name="Meier-Kolthoff J.P."/>
            <person name="Ohm R.A."/>
            <person name="Otillar R.P."/>
            <person name="Pangilinan J."/>
            <person name="Peng Y."/>
            <person name="Rokas A."/>
            <person name="Rosa C.A."/>
            <person name="Scheuner C."/>
            <person name="Sibirny A.A."/>
            <person name="Slot J.C."/>
            <person name="Stielow J.B."/>
            <person name="Sun H."/>
            <person name="Kurtzman C.P."/>
            <person name="Blackwell M."/>
            <person name="Grigoriev I.V."/>
            <person name="Jeffries T.W."/>
        </authorList>
    </citation>
    <scope>NUCLEOTIDE SEQUENCE [LARGE SCALE GENOMIC DNA]</scope>
    <source>
        <strain evidence="6">NRRL Y-12698</strain>
    </source>
</reference>
<dbReference type="InterPro" id="IPR007219">
    <property type="entry name" value="XnlR_reg_dom"/>
</dbReference>
<dbReference type="Gene3D" id="4.10.240.10">
    <property type="entry name" value="Zn(2)-C6 fungal-type DNA-binding domain"/>
    <property type="match status" value="1"/>
</dbReference>
<dbReference type="InterPro" id="IPR050987">
    <property type="entry name" value="AtrR-like"/>
</dbReference>
<feature type="region of interest" description="Disordered" evidence="3">
    <location>
        <begin position="104"/>
        <end position="134"/>
    </location>
</feature>
<dbReference type="OrthoDB" id="1924787at2759"/>
<dbReference type="CDD" id="cd00067">
    <property type="entry name" value="GAL4"/>
    <property type="match status" value="1"/>
</dbReference>
<dbReference type="GO" id="GO:0000981">
    <property type="term" value="F:DNA-binding transcription factor activity, RNA polymerase II-specific"/>
    <property type="evidence" value="ECO:0007669"/>
    <property type="project" value="InterPro"/>
</dbReference>
<proteinExistence type="predicted"/>
<evidence type="ECO:0000313" key="6">
    <source>
        <dbReference type="Proteomes" id="UP000094336"/>
    </source>
</evidence>
<accession>A0A1E3QLY0</accession>
<feature type="domain" description="Zn(2)-C6 fungal-type" evidence="4">
    <location>
        <begin position="24"/>
        <end position="53"/>
    </location>
</feature>
<gene>
    <name evidence="5" type="ORF">BABINDRAFT_167831</name>
</gene>
<dbReference type="CDD" id="cd12148">
    <property type="entry name" value="fungal_TF_MHR"/>
    <property type="match status" value="1"/>
</dbReference>
<dbReference type="InterPro" id="IPR001138">
    <property type="entry name" value="Zn2Cys6_DnaBD"/>
</dbReference>
<evidence type="ECO:0000256" key="3">
    <source>
        <dbReference type="SAM" id="MobiDB-lite"/>
    </source>
</evidence>
<dbReference type="AlphaFoldDB" id="A0A1E3QLY0"/>
<sequence>MTDPASTAKTIKTHGSQYERVAQACDRCRAKKTKCDGKKPCTNCSLVGFECKISDKLSRRAFPRGYTETLEERIRMLEVENKKLLGLLDLKDEQLLVVQGLGEQLSDTSRPQRLDKPPGLGEPVSPPLSSSNLSRLNQLSAHPHRFTAPQKDHTGENCCANYPHSFQERTISWSDSVDIDNGRLSSDTLNSDKELHDISLRGAAFAISMSRVDPAARANAHGSSEPDDAHCLALLVANCLPRSTEEVLFTPTIMAKIGEYHGYDSRAATLTARALAGLKDYIPATPMADHDLFDVNFRQGQASWFWKTLSLPLRIVMDQLITQFVQEWNAVLPIVDEADLFAKYKSEEFQASYDSNFGNFGPDEDTDVLSGMQSFGVLLVFICAFGLLSRKLNIVEAKLGQANSQVNGQARANISSEITPEESLRLLNHYDALIHEFIRNPTLTAECSLQSLTFLNLALNYCCNVGDVSSACQLRARMVAVTHQLRLHRCPSAVLSIRGAAVDRQSQGARRVLFWCSYSLDCFLSMILGVPRLFKDYEIECALPAKHEQIVKTSDGELRLEGTVNSLGLSIICFSRIIGCIIDNIYRRHGADGGPTLFRQENMLETWRKQLPQTLKFGIDVNGLLKTDLSTFRTWQQILVIFLYYQARILIYFPLMAEPEGDQTSSETGARPDAGQAASEAPAASGSKLTTSFIVIQQSAIQILSIFTYVNSKHYHFPIPWSPSHIQARLAIIAARGVLEYSRGGALFNDLRSILTALITHLKRPSEFVSSGGDLMADLTVPGSFSVHVSGLIEQAIDAILAVPGKEKEEPEDVFSASNHFSFAKKARAYTGAQYKSHSRRDATPASSQYSSAFDIFSQKKQFQDKSGDRVSSSSNIFGMGFETVGDFAADGSLGLFSLMEHPKKDPYHIPSLNPYHISPDDIEYFISLAKSPGEQGIHEGGTQTKMRAVGLMGGHMGQQSQMGAQARESSAKMRSQTQMDTPMGMTVEMDMGHGSVNSPCLDRLDLFESSLDSPKPTIFDYVGLYREGPKRAMPRDSIPSSTSSHPEQMMRAASLQSYDDIGTVPAVASQGMARTDSLFSWQGDLKREPF</sequence>
<dbReference type="GO" id="GO:0003677">
    <property type="term" value="F:DNA binding"/>
    <property type="evidence" value="ECO:0007669"/>
    <property type="project" value="InterPro"/>
</dbReference>
<evidence type="ECO:0000313" key="5">
    <source>
        <dbReference type="EMBL" id="ODQ78628.1"/>
    </source>
</evidence>
<name>A0A1E3QLY0_9ASCO</name>
<dbReference type="PROSITE" id="PS00463">
    <property type="entry name" value="ZN2_CY6_FUNGAL_1"/>
    <property type="match status" value="1"/>
</dbReference>
<organism evidence="5 6">
    <name type="scientific">Babjeviella inositovora NRRL Y-12698</name>
    <dbReference type="NCBI Taxonomy" id="984486"/>
    <lineage>
        <taxon>Eukaryota</taxon>
        <taxon>Fungi</taxon>
        <taxon>Dikarya</taxon>
        <taxon>Ascomycota</taxon>
        <taxon>Saccharomycotina</taxon>
        <taxon>Pichiomycetes</taxon>
        <taxon>Serinales incertae sedis</taxon>
        <taxon>Babjeviella</taxon>
    </lineage>
</organism>
<dbReference type="GeneID" id="30148395"/>